<evidence type="ECO:0000313" key="2">
    <source>
        <dbReference type="EMBL" id="GGA06533.1"/>
    </source>
</evidence>
<feature type="compositionally biased region" description="Polar residues" evidence="1">
    <location>
        <begin position="1"/>
        <end position="14"/>
    </location>
</feature>
<accession>A0ABQ1FC36</accession>
<protein>
    <submittedName>
        <fullName evidence="2">Uncharacterized protein</fullName>
    </submittedName>
</protein>
<sequence length="43" mass="4980">MTTFSYFSSGVTDRQPSRRSRRRTRLILKLIGVILAEMLHALT</sequence>
<feature type="region of interest" description="Disordered" evidence="1">
    <location>
        <begin position="1"/>
        <end position="20"/>
    </location>
</feature>
<dbReference type="EMBL" id="BMHE01000050">
    <property type="protein sequence ID" value="GGA06533.1"/>
    <property type="molecule type" value="Genomic_DNA"/>
</dbReference>
<comment type="caution">
    <text evidence="2">The sequence shown here is derived from an EMBL/GenBank/DDBJ whole genome shotgun (WGS) entry which is preliminary data.</text>
</comment>
<dbReference type="Proteomes" id="UP000615455">
    <property type="component" value="Unassembled WGS sequence"/>
</dbReference>
<proteinExistence type="predicted"/>
<evidence type="ECO:0000313" key="3">
    <source>
        <dbReference type="Proteomes" id="UP000615455"/>
    </source>
</evidence>
<gene>
    <name evidence="2" type="ORF">GCM10008018_60500</name>
</gene>
<dbReference type="RefSeq" id="WP_268240199.1">
    <property type="nucleotide sequence ID" value="NZ_BMHE01000050.1"/>
</dbReference>
<name>A0ABQ1FC36_9BACL</name>
<evidence type="ECO:0000256" key="1">
    <source>
        <dbReference type="SAM" id="MobiDB-lite"/>
    </source>
</evidence>
<keyword evidence="3" id="KW-1185">Reference proteome</keyword>
<organism evidence="2 3">
    <name type="scientific">Paenibacillus marchantiophytorum</name>
    <dbReference type="NCBI Taxonomy" id="1619310"/>
    <lineage>
        <taxon>Bacteria</taxon>
        <taxon>Bacillati</taxon>
        <taxon>Bacillota</taxon>
        <taxon>Bacilli</taxon>
        <taxon>Bacillales</taxon>
        <taxon>Paenibacillaceae</taxon>
        <taxon>Paenibacillus</taxon>
    </lineage>
</organism>
<reference evidence="3" key="1">
    <citation type="journal article" date="2019" name="Int. J. Syst. Evol. Microbiol.">
        <title>The Global Catalogue of Microorganisms (GCM) 10K type strain sequencing project: providing services to taxonomists for standard genome sequencing and annotation.</title>
        <authorList>
            <consortium name="The Broad Institute Genomics Platform"/>
            <consortium name="The Broad Institute Genome Sequencing Center for Infectious Disease"/>
            <person name="Wu L."/>
            <person name="Ma J."/>
        </authorList>
    </citation>
    <scope>NUCLEOTIDE SEQUENCE [LARGE SCALE GENOMIC DNA]</scope>
    <source>
        <strain evidence="3">CGMCC 1.15043</strain>
    </source>
</reference>